<proteinExistence type="predicted"/>
<dbReference type="SUPFAM" id="SSF56801">
    <property type="entry name" value="Acetyl-CoA synthetase-like"/>
    <property type="match status" value="1"/>
</dbReference>
<reference evidence="3 4" key="1">
    <citation type="submission" date="2017-06" db="EMBL/GenBank/DDBJ databases">
        <title>Genome sequencing of cyanobaciteial culture collection at National Institute for Environmental Studies (NIES).</title>
        <authorList>
            <person name="Hirose Y."/>
            <person name="Shimura Y."/>
            <person name="Fujisawa T."/>
            <person name="Nakamura Y."/>
            <person name="Kawachi M."/>
        </authorList>
    </citation>
    <scope>NUCLEOTIDE SEQUENCE [LARGE SCALE GENOMIC DNA]</scope>
    <source>
        <strain evidence="3 4">NIES-4072</strain>
    </source>
</reference>
<evidence type="ECO:0000256" key="1">
    <source>
        <dbReference type="SAM" id="Phobius"/>
    </source>
</evidence>
<dbReference type="InterPro" id="IPR007890">
    <property type="entry name" value="CHASE2"/>
</dbReference>
<dbReference type="Gene3D" id="3.40.50.12780">
    <property type="entry name" value="N-terminal domain of ligase-like"/>
    <property type="match status" value="1"/>
</dbReference>
<evidence type="ECO:0000259" key="2">
    <source>
        <dbReference type="Pfam" id="PF05226"/>
    </source>
</evidence>
<feature type="transmembrane region" description="Helical" evidence="1">
    <location>
        <begin position="125"/>
        <end position="146"/>
    </location>
</feature>
<feature type="domain" description="CHASE2" evidence="2">
    <location>
        <begin position="136"/>
        <end position="186"/>
    </location>
</feature>
<keyword evidence="1" id="KW-0472">Membrane</keyword>
<dbReference type="InterPro" id="IPR042099">
    <property type="entry name" value="ANL_N_sf"/>
</dbReference>
<dbReference type="Pfam" id="PF05226">
    <property type="entry name" value="CHASE2"/>
    <property type="match status" value="1"/>
</dbReference>
<name>A0A2R5FVF8_NOSCO</name>
<sequence>MYNNLFSANLLKFTTLVDLLRDKALNQSSQLAFTFLVDGEKEEVSLTYQELDQKAKAIAVVLQSMKATGEREQREKVRSGFSSQLHPYILNKIWFFSCDRILKQAIYVPDFSTSQNRVAPTTKSVLTILLASFLVTSLVMGVRYWGYLQTSELQAFDHFMQLRSHLVTEKPDERILIITIDEADIQG</sequence>
<protein>
    <submittedName>
        <fullName evidence="3">Amino acid adenylation domain-containing protein</fullName>
    </submittedName>
</protein>
<evidence type="ECO:0000313" key="4">
    <source>
        <dbReference type="Proteomes" id="UP000245124"/>
    </source>
</evidence>
<evidence type="ECO:0000313" key="3">
    <source>
        <dbReference type="EMBL" id="GBG22746.1"/>
    </source>
</evidence>
<keyword evidence="4" id="KW-1185">Reference proteome</keyword>
<accession>A0A2R5FVF8</accession>
<keyword evidence="1" id="KW-0812">Transmembrane</keyword>
<comment type="caution">
    <text evidence="3">The sequence shown here is derived from an EMBL/GenBank/DDBJ whole genome shotgun (WGS) entry which is preliminary data.</text>
</comment>
<dbReference type="AlphaFoldDB" id="A0A2R5FVF8"/>
<gene>
    <name evidence="3" type="ORF">NIES4072_64580</name>
</gene>
<dbReference type="Proteomes" id="UP000245124">
    <property type="component" value="Unassembled WGS sequence"/>
</dbReference>
<dbReference type="RefSeq" id="WP_181374274.1">
    <property type="nucleotide sequence ID" value="NZ_BDUD01000002.1"/>
</dbReference>
<organism evidence="3 4">
    <name type="scientific">Nostoc commune NIES-4072</name>
    <dbReference type="NCBI Taxonomy" id="2005467"/>
    <lineage>
        <taxon>Bacteria</taxon>
        <taxon>Bacillati</taxon>
        <taxon>Cyanobacteriota</taxon>
        <taxon>Cyanophyceae</taxon>
        <taxon>Nostocales</taxon>
        <taxon>Nostocaceae</taxon>
        <taxon>Nostoc</taxon>
    </lineage>
</organism>
<keyword evidence="1" id="KW-1133">Transmembrane helix</keyword>
<dbReference type="EMBL" id="BDUD01000002">
    <property type="protein sequence ID" value="GBG22746.1"/>
    <property type="molecule type" value="Genomic_DNA"/>
</dbReference>